<evidence type="ECO:0000313" key="1">
    <source>
        <dbReference type="EMBL" id="KAH8016702.1"/>
    </source>
</evidence>
<protein>
    <submittedName>
        <fullName evidence="1">Uncharacterized protein</fullName>
    </submittedName>
</protein>
<comment type="caution">
    <text evidence="1">The sequence shown here is derived from an EMBL/GenBank/DDBJ whole genome shotgun (WGS) entry which is preliminary data.</text>
</comment>
<organism evidence="1 2">
    <name type="scientific">Sphaerodactylus townsendi</name>
    <dbReference type="NCBI Taxonomy" id="933632"/>
    <lineage>
        <taxon>Eukaryota</taxon>
        <taxon>Metazoa</taxon>
        <taxon>Chordata</taxon>
        <taxon>Craniata</taxon>
        <taxon>Vertebrata</taxon>
        <taxon>Euteleostomi</taxon>
        <taxon>Lepidosauria</taxon>
        <taxon>Squamata</taxon>
        <taxon>Bifurcata</taxon>
        <taxon>Gekkota</taxon>
        <taxon>Sphaerodactylidae</taxon>
        <taxon>Sphaerodactylus</taxon>
    </lineage>
</organism>
<reference evidence="1" key="1">
    <citation type="submission" date="2021-08" db="EMBL/GenBank/DDBJ databases">
        <title>The first chromosome-level gecko genome reveals the dynamic sex chromosomes of Neotropical dwarf geckos (Sphaerodactylidae: Sphaerodactylus).</title>
        <authorList>
            <person name="Pinto B.J."/>
            <person name="Keating S.E."/>
            <person name="Gamble T."/>
        </authorList>
    </citation>
    <scope>NUCLEOTIDE SEQUENCE</scope>
    <source>
        <strain evidence="1">TG3544</strain>
    </source>
</reference>
<dbReference type="EMBL" id="CM037614">
    <property type="protein sequence ID" value="KAH8016702.1"/>
    <property type="molecule type" value="Genomic_DNA"/>
</dbReference>
<name>A0ACB8GAV8_9SAUR</name>
<accession>A0ACB8GAV8</accession>
<proteinExistence type="predicted"/>
<sequence length="135" mass="13947">MHGAGGGAESATPLRGSGCVVSALLLLAPEEGAGFVGRYAGSYGDGPEPPPPPPAKAGSRLPPSLPARRPGSLPGPPPGGSRASYHSMASPARNARLRRGCARFSARPRRKRLCSICCLIRHASPLSKEHSQFCK</sequence>
<keyword evidence="2" id="KW-1185">Reference proteome</keyword>
<dbReference type="Proteomes" id="UP000827872">
    <property type="component" value="Linkage Group LG01"/>
</dbReference>
<evidence type="ECO:0000313" key="2">
    <source>
        <dbReference type="Proteomes" id="UP000827872"/>
    </source>
</evidence>
<gene>
    <name evidence="1" type="ORF">K3G42_021987</name>
</gene>